<dbReference type="NCBIfam" id="NF037955">
    <property type="entry name" value="mfs"/>
    <property type="match status" value="1"/>
</dbReference>
<dbReference type="GO" id="GO:0030395">
    <property type="term" value="F:lactose binding"/>
    <property type="evidence" value="ECO:0007669"/>
    <property type="project" value="TreeGrafter"/>
</dbReference>
<dbReference type="Pfam" id="PF12832">
    <property type="entry name" value="MFS_1_like"/>
    <property type="match status" value="1"/>
</dbReference>
<feature type="transmembrane region" description="Helical" evidence="8">
    <location>
        <begin position="295"/>
        <end position="318"/>
    </location>
</feature>
<feature type="transmembrane region" description="Helical" evidence="8">
    <location>
        <begin position="75"/>
        <end position="104"/>
    </location>
</feature>
<comment type="subcellular location">
    <subcellularLocation>
        <location evidence="1">Cell inner membrane</location>
        <topology evidence="1">Multi-pass membrane protein</topology>
    </subcellularLocation>
</comment>
<feature type="domain" description="Major facilitator superfamily associated" evidence="9">
    <location>
        <begin position="7"/>
        <end position="360"/>
    </location>
</feature>
<dbReference type="SUPFAM" id="SSF103473">
    <property type="entry name" value="MFS general substrate transporter"/>
    <property type="match status" value="1"/>
</dbReference>
<feature type="transmembrane region" description="Helical" evidence="8">
    <location>
        <begin position="330"/>
        <end position="351"/>
    </location>
</feature>
<dbReference type="PIRSF" id="PIRSF004925">
    <property type="entry name" value="HcaT"/>
    <property type="match status" value="1"/>
</dbReference>
<comment type="caution">
    <text evidence="10">The sequence shown here is derived from an EMBL/GenBank/DDBJ whole genome shotgun (WGS) entry which is preliminary data.</text>
</comment>
<dbReference type="AlphaFoldDB" id="A0A369Z5E9"/>
<dbReference type="InterPro" id="IPR024989">
    <property type="entry name" value="MFS_assoc_dom"/>
</dbReference>
<accession>A0A369Z5E9</accession>
<dbReference type="GO" id="GO:0015528">
    <property type="term" value="F:lactose:proton symporter activity"/>
    <property type="evidence" value="ECO:0007669"/>
    <property type="project" value="TreeGrafter"/>
</dbReference>
<feature type="transmembrane region" description="Helical" evidence="8">
    <location>
        <begin position="243"/>
        <end position="263"/>
    </location>
</feature>
<feature type="transmembrane region" description="Helical" evidence="8">
    <location>
        <begin position="133"/>
        <end position="153"/>
    </location>
</feature>
<evidence type="ECO:0000256" key="3">
    <source>
        <dbReference type="ARBA" id="ARBA00022475"/>
    </source>
</evidence>
<feature type="transmembrane region" description="Helical" evidence="8">
    <location>
        <begin position="209"/>
        <end position="231"/>
    </location>
</feature>
<dbReference type="GO" id="GO:0005886">
    <property type="term" value="C:plasma membrane"/>
    <property type="evidence" value="ECO:0007669"/>
    <property type="project" value="UniProtKB-SubCell"/>
</dbReference>
<evidence type="ECO:0000256" key="6">
    <source>
        <dbReference type="ARBA" id="ARBA00022989"/>
    </source>
</evidence>
<protein>
    <submittedName>
        <fullName evidence="10">3-phenylpropionate MFS transporter</fullName>
    </submittedName>
</protein>
<feature type="transmembrane region" description="Helical" evidence="8">
    <location>
        <begin position="270"/>
        <end position="289"/>
    </location>
</feature>
<keyword evidence="3" id="KW-1003">Cell membrane</keyword>
<evidence type="ECO:0000313" key="10">
    <source>
        <dbReference type="EMBL" id="RDE95106.1"/>
    </source>
</evidence>
<gene>
    <name evidence="10" type="ORF">DPV87_03280</name>
</gene>
<dbReference type="PANTHER" id="PTHR23522:SF10">
    <property type="entry name" value="3-PHENYLPROPIONIC ACID TRANSPORTER-RELATED"/>
    <property type="match status" value="1"/>
</dbReference>
<dbReference type="NCBIfam" id="NF008346">
    <property type="entry name" value="PRK11128.1"/>
    <property type="match status" value="1"/>
</dbReference>
<name>A0A369Z5E9_HAEPA</name>
<evidence type="ECO:0000256" key="4">
    <source>
        <dbReference type="ARBA" id="ARBA00022519"/>
    </source>
</evidence>
<dbReference type="RefSeq" id="WP_111315106.1">
    <property type="nucleotide sequence ID" value="NZ_QEPW01000004.1"/>
</dbReference>
<evidence type="ECO:0000256" key="2">
    <source>
        <dbReference type="ARBA" id="ARBA00022448"/>
    </source>
</evidence>
<dbReference type="Gene3D" id="1.20.1250.20">
    <property type="entry name" value="MFS general substrate transporter like domains"/>
    <property type="match status" value="2"/>
</dbReference>
<keyword evidence="2" id="KW-0813">Transport</keyword>
<organism evidence="10 11">
    <name type="scientific">Haemophilus parainfluenzae</name>
    <dbReference type="NCBI Taxonomy" id="729"/>
    <lineage>
        <taxon>Bacteria</taxon>
        <taxon>Pseudomonadati</taxon>
        <taxon>Pseudomonadota</taxon>
        <taxon>Gammaproteobacteria</taxon>
        <taxon>Pasteurellales</taxon>
        <taxon>Pasteurellaceae</taxon>
        <taxon>Haemophilus</taxon>
    </lineage>
</organism>
<keyword evidence="5 8" id="KW-0812">Transmembrane</keyword>
<evidence type="ECO:0000313" key="11">
    <source>
        <dbReference type="Proteomes" id="UP000253910"/>
    </source>
</evidence>
<dbReference type="InterPro" id="IPR036259">
    <property type="entry name" value="MFS_trans_sf"/>
</dbReference>
<feature type="transmembrane region" description="Helical" evidence="8">
    <location>
        <begin position="43"/>
        <end position="63"/>
    </location>
</feature>
<evidence type="ECO:0000256" key="1">
    <source>
        <dbReference type="ARBA" id="ARBA00004429"/>
    </source>
</evidence>
<keyword evidence="6 8" id="KW-1133">Transmembrane helix</keyword>
<reference evidence="10 11" key="1">
    <citation type="submission" date="2018-05" db="EMBL/GenBank/DDBJ databases">
        <title>Draft Genome Sequences for a Diverse set of 7 Haemophilus Species.</title>
        <authorList>
            <person name="Nichols M."/>
            <person name="Topaz N."/>
            <person name="Wang X."/>
            <person name="Wang X."/>
            <person name="Boxrud D."/>
        </authorList>
    </citation>
    <scope>NUCLEOTIDE SEQUENCE [LARGE SCALE GENOMIC DNA]</scope>
    <source>
        <strain evidence="10 11">C2008001710</strain>
    </source>
</reference>
<feature type="transmembrane region" description="Helical" evidence="8">
    <location>
        <begin position="159"/>
        <end position="177"/>
    </location>
</feature>
<sequence length="386" mass="42798">MQVRPFTWLTLSFFGYYCAYGVFLPLFPAWLKTQSYSEESIGLLLACGYIFRFSGSILFSGLIKRVSLLVNGLRYLGVASAITMALIGLMSHNFWLLFIGLALYSMVNAAGMPIGDSLASTWQQQIHLDYGKVRLIGSFAFVVGVMVFGYLAGMVGEQYITWMITGILIFYSIVQLLHPNPMPQDEPQSAVENSVGFLGLLKNKTTLRLFIAIALIQGSHAAYYSYSTIFWTSHGHSVSDAGLFWGISVLVEIVVFFFSTRLFKNWSITALFYLTGIAAIVRWLAFGYADTFVEIILLQCFHSLTYVAGHYATVRYITTQPQTHIAKLQGLYNALAGCAAIAIFTALSGVLYPISPVYAFSLMAAFAFIGLFITPRGVKAFLPHRV</sequence>
<feature type="transmembrane region" description="Helical" evidence="8">
    <location>
        <begin position="6"/>
        <end position="31"/>
    </location>
</feature>
<feature type="transmembrane region" description="Helical" evidence="8">
    <location>
        <begin position="357"/>
        <end position="375"/>
    </location>
</feature>
<evidence type="ECO:0000256" key="8">
    <source>
        <dbReference type="SAM" id="Phobius"/>
    </source>
</evidence>
<dbReference type="Proteomes" id="UP000253910">
    <property type="component" value="Unassembled WGS sequence"/>
</dbReference>
<dbReference type="EMBL" id="QEPW01000004">
    <property type="protein sequence ID" value="RDE95106.1"/>
    <property type="molecule type" value="Genomic_DNA"/>
</dbReference>
<keyword evidence="7 8" id="KW-0472">Membrane</keyword>
<dbReference type="PANTHER" id="PTHR23522">
    <property type="entry name" value="BLL5896 PROTEIN"/>
    <property type="match status" value="1"/>
</dbReference>
<keyword evidence="4" id="KW-0997">Cell inner membrane</keyword>
<dbReference type="InterPro" id="IPR026032">
    <property type="entry name" value="HcaT-like"/>
</dbReference>
<evidence type="ECO:0000256" key="7">
    <source>
        <dbReference type="ARBA" id="ARBA00023136"/>
    </source>
</evidence>
<proteinExistence type="predicted"/>
<evidence type="ECO:0000256" key="5">
    <source>
        <dbReference type="ARBA" id="ARBA00022692"/>
    </source>
</evidence>
<evidence type="ECO:0000259" key="9">
    <source>
        <dbReference type="Pfam" id="PF12832"/>
    </source>
</evidence>